<gene>
    <name evidence="1" type="ORF">CUMW_214730</name>
</gene>
<organism evidence="1 2">
    <name type="scientific">Citrus unshiu</name>
    <name type="common">Satsuma mandarin</name>
    <name type="synonym">Citrus nobilis var. unshiu</name>
    <dbReference type="NCBI Taxonomy" id="55188"/>
    <lineage>
        <taxon>Eukaryota</taxon>
        <taxon>Viridiplantae</taxon>
        <taxon>Streptophyta</taxon>
        <taxon>Embryophyta</taxon>
        <taxon>Tracheophyta</taxon>
        <taxon>Spermatophyta</taxon>
        <taxon>Magnoliopsida</taxon>
        <taxon>eudicotyledons</taxon>
        <taxon>Gunneridae</taxon>
        <taxon>Pentapetalae</taxon>
        <taxon>rosids</taxon>
        <taxon>malvids</taxon>
        <taxon>Sapindales</taxon>
        <taxon>Rutaceae</taxon>
        <taxon>Aurantioideae</taxon>
        <taxon>Citrus</taxon>
    </lineage>
</organism>
<dbReference type="AlphaFoldDB" id="A0A2H5QBT1"/>
<reference evidence="1 2" key="1">
    <citation type="journal article" date="2017" name="Front. Genet.">
        <title>Draft sequencing of the heterozygous diploid genome of Satsuma (Citrus unshiu Marc.) using a hybrid assembly approach.</title>
        <authorList>
            <person name="Shimizu T."/>
            <person name="Tanizawa Y."/>
            <person name="Mochizuki T."/>
            <person name="Nagasaki H."/>
            <person name="Yoshioka T."/>
            <person name="Toyoda A."/>
            <person name="Fujiyama A."/>
            <person name="Kaminuma E."/>
            <person name="Nakamura Y."/>
        </authorList>
    </citation>
    <scope>NUCLEOTIDE SEQUENCE [LARGE SCALE GENOMIC DNA]</scope>
    <source>
        <strain evidence="2">cv. Miyagawa wase</strain>
    </source>
</reference>
<sequence length="108" mass="12109">MGSPEDFRLSMLRRHSSSKCCKCFLSSSPCTDTPFKHLRPFNEVLARYAKPTARRLENTRNESLEAFSLGTSQEIAKVLGTVSPLVVAMPLSFYKGIEINISHNKIDC</sequence>
<dbReference type="Proteomes" id="UP000236630">
    <property type="component" value="Unassembled WGS sequence"/>
</dbReference>
<comment type="caution">
    <text evidence="1">The sequence shown here is derived from an EMBL/GenBank/DDBJ whole genome shotgun (WGS) entry which is preliminary data.</text>
</comment>
<proteinExistence type="predicted"/>
<evidence type="ECO:0000313" key="2">
    <source>
        <dbReference type="Proteomes" id="UP000236630"/>
    </source>
</evidence>
<evidence type="ECO:0000313" key="1">
    <source>
        <dbReference type="EMBL" id="GAY62042.1"/>
    </source>
</evidence>
<keyword evidence="2" id="KW-1185">Reference proteome</keyword>
<dbReference type="EMBL" id="BDQV01000291">
    <property type="protein sequence ID" value="GAY62042.1"/>
    <property type="molecule type" value="Genomic_DNA"/>
</dbReference>
<name>A0A2H5QBT1_CITUN</name>
<accession>A0A2H5QBT1</accession>
<protein>
    <submittedName>
        <fullName evidence="1">Uncharacterized protein</fullName>
    </submittedName>
</protein>